<dbReference type="SUPFAM" id="SSF53448">
    <property type="entry name" value="Nucleotide-diphospho-sugar transferases"/>
    <property type="match status" value="1"/>
</dbReference>
<dbReference type="EMBL" id="AB737838">
    <property type="protein sequence ID" value="BAM95158.1"/>
    <property type="molecule type" value="Genomic_DNA"/>
</dbReference>
<keyword evidence="2 4" id="KW-0808">Transferase</keyword>
<dbReference type="Gene3D" id="3.90.550.10">
    <property type="entry name" value="Spore Coat Polysaccharide Biosynthesis Protein SpsA, Chain A"/>
    <property type="match status" value="1"/>
</dbReference>
<reference evidence="4" key="1">
    <citation type="journal article" date="2013" name="Appl. Environ. Microbiol.">
        <title>Genetic analysis of capsular polysaccharide synthesis gene clusters from all serotypes of Streptococcus suis: potential mechanisms for generation of capsular variation.</title>
        <authorList>
            <person name="Okura M."/>
            <person name="Takamatsu D."/>
            <person name="Maruyama F."/>
            <person name="Nozawa T."/>
            <person name="Nakagawa I."/>
            <person name="Osaki M."/>
            <person name="Sekizaki T."/>
            <person name="Gottschalk M."/>
            <person name="Kumagai Y."/>
            <person name="Hamada S."/>
        </authorList>
    </citation>
    <scope>NUCLEOTIDE SEQUENCE</scope>
    <source>
        <strain evidence="4">92-2742</strain>
    </source>
</reference>
<dbReference type="GO" id="GO:0016757">
    <property type="term" value="F:glycosyltransferase activity"/>
    <property type="evidence" value="ECO:0007669"/>
    <property type="project" value="UniProtKB-KW"/>
</dbReference>
<dbReference type="InterPro" id="IPR029044">
    <property type="entry name" value="Nucleotide-diphossugar_trans"/>
</dbReference>
<evidence type="ECO:0000256" key="2">
    <source>
        <dbReference type="ARBA" id="ARBA00022679"/>
    </source>
</evidence>
<keyword evidence="1" id="KW-0328">Glycosyltransferase</keyword>
<dbReference type="PANTHER" id="PTHR22916">
    <property type="entry name" value="GLYCOSYLTRANSFERASE"/>
    <property type="match status" value="1"/>
</dbReference>
<dbReference type="InterPro" id="IPR001173">
    <property type="entry name" value="Glyco_trans_2-like"/>
</dbReference>
<evidence type="ECO:0000313" key="4">
    <source>
        <dbReference type="EMBL" id="BAM95158.1"/>
    </source>
</evidence>
<sequence length="328" mass="38440">MKPLLSVIIPVYNVEKYLKRCLESILVQSWNDYEIILVDDGSTDSSPLICDSYAEKYAMIRVIHKENKGLSDTRNRGIEQAFGEYVYFPDSDDWLEPNTFSELSDVIEELTYDIISFNREFVTSEEDEVISEKSRIQKLSGKQALLEMLQQGDITGFANDKIYRKNLFLDNDIEFPVGKYYEDLGTNYKLFLKSTKVYVTNQKYYHYLIANPDSITQSWNEQKLKDMFGFYKEIYYSSLVREKIEKFEIESLQAYYINGLVHILSSLYKSNLSEQYADIEEDVKQEITKNSLSITKLSNQPNRIKYLLYKLGLLKILFNTQSKVRGDR</sequence>
<dbReference type="Pfam" id="PF00535">
    <property type="entry name" value="Glycos_transf_2"/>
    <property type="match status" value="1"/>
</dbReference>
<protein>
    <submittedName>
        <fullName evidence="4">Glycosyltransferase</fullName>
    </submittedName>
</protein>
<dbReference type="AlphaFoldDB" id="M1VRM1"/>
<evidence type="ECO:0000259" key="3">
    <source>
        <dbReference type="Pfam" id="PF00535"/>
    </source>
</evidence>
<organism evidence="4">
    <name type="scientific">Streptococcus suis</name>
    <dbReference type="NCBI Taxonomy" id="1307"/>
    <lineage>
        <taxon>Bacteria</taxon>
        <taxon>Bacillati</taxon>
        <taxon>Bacillota</taxon>
        <taxon>Bacilli</taxon>
        <taxon>Lactobacillales</taxon>
        <taxon>Streptococcaceae</taxon>
        <taxon>Streptococcus</taxon>
    </lineage>
</organism>
<feature type="domain" description="Glycosyltransferase 2-like" evidence="3">
    <location>
        <begin position="6"/>
        <end position="134"/>
    </location>
</feature>
<dbReference type="PANTHER" id="PTHR22916:SF51">
    <property type="entry name" value="GLYCOSYLTRANSFERASE EPSH-RELATED"/>
    <property type="match status" value="1"/>
</dbReference>
<accession>M1VRM1</accession>
<dbReference type="CDD" id="cd00761">
    <property type="entry name" value="Glyco_tranf_GTA_type"/>
    <property type="match status" value="1"/>
</dbReference>
<gene>
    <name evidence="4" type="primary">cps34J</name>
</gene>
<proteinExistence type="predicted"/>
<name>M1VRM1_STRSU</name>
<evidence type="ECO:0000256" key="1">
    <source>
        <dbReference type="ARBA" id="ARBA00022676"/>
    </source>
</evidence>